<feature type="compositionally biased region" description="Basic and acidic residues" evidence="2">
    <location>
        <begin position="1"/>
        <end position="11"/>
    </location>
</feature>
<feature type="coiled-coil region" evidence="1">
    <location>
        <begin position="113"/>
        <end position="154"/>
    </location>
</feature>
<dbReference type="EMBL" id="JABSTU010000005">
    <property type="protein sequence ID" value="KAH8029952.1"/>
    <property type="molecule type" value="Genomic_DNA"/>
</dbReference>
<keyword evidence="4" id="KW-1185">Reference proteome</keyword>
<name>A0A9J6E789_RHIMP</name>
<evidence type="ECO:0000313" key="3">
    <source>
        <dbReference type="EMBL" id="KAH8029952.1"/>
    </source>
</evidence>
<keyword evidence="1" id="KW-0175">Coiled coil</keyword>
<evidence type="ECO:0000313" key="4">
    <source>
        <dbReference type="Proteomes" id="UP000821866"/>
    </source>
</evidence>
<comment type="caution">
    <text evidence="3">The sequence shown here is derived from an EMBL/GenBank/DDBJ whole genome shotgun (WGS) entry which is preliminary data.</text>
</comment>
<evidence type="ECO:0000256" key="1">
    <source>
        <dbReference type="SAM" id="Coils"/>
    </source>
</evidence>
<reference evidence="3" key="2">
    <citation type="submission" date="2021-09" db="EMBL/GenBank/DDBJ databases">
        <authorList>
            <person name="Jia N."/>
            <person name="Wang J."/>
            <person name="Shi W."/>
            <person name="Du L."/>
            <person name="Sun Y."/>
            <person name="Zhan W."/>
            <person name="Jiang J."/>
            <person name="Wang Q."/>
            <person name="Zhang B."/>
            <person name="Ji P."/>
            <person name="Sakyi L.B."/>
            <person name="Cui X."/>
            <person name="Yuan T."/>
            <person name="Jiang B."/>
            <person name="Yang W."/>
            <person name="Lam T.T.-Y."/>
            <person name="Chang Q."/>
            <person name="Ding S."/>
            <person name="Wang X."/>
            <person name="Zhu J."/>
            <person name="Ruan X."/>
            <person name="Zhao L."/>
            <person name="Wei J."/>
            <person name="Que T."/>
            <person name="Du C."/>
            <person name="Cheng J."/>
            <person name="Dai P."/>
            <person name="Han X."/>
            <person name="Huang E."/>
            <person name="Gao Y."/>
            <person name="Liu J."/>
            <person name="Shao H."/>
            <person name="Ye R."/>
            <person name="Li L."/>
            <person name="Wei W."/>
            <person name="Wang X."/>
            <person name="Wang C."/>
            <person name="Huo Q."/>
            <person name="Li W."/>
            <person name="Guo W."/>
            <person name="Chen H."/>
            <person name="Chen S."/>
            <person name="Zhou L."/>
            <person name="Zhou L."/>
            <person name="Ni X."/>
            <person name="Tian J."/>
            <person name="Zhou Y."/>
            <person name="Sheng Y."/>
            <person name="Liu T."/>
            <person name="Pan Y."/>
            <person name="Xia L."/>
            <person name="Li J."/>
            <person name="Zhao F."/>
            <person name="Cao W."/>
        </authorList>
    </citation>
    <scope>NUCLEOTIDE SEQUENCE</scope>
    <source>
        <strain evidence="3">Rmic-2018</strain>
        <tissue evidence="3">Larvae</tissue>
    </source>
</reference>
<evidence type="ECO:0000256" key="2">
    <source>
        <dbReference type="SAM" id="MobiDB-lite"/>
    </source>
</evidence>
<reference evidence="3" key="1">
    <citation type="journal article" date="2020" name="Cell">
        <title>Large-Scale Comparative Analyses of Tick Genomes Elucidate Their Genetic Diversity and Vector Capacities.</title>
        <authorList>
            <consortium name="Tick Genome and Microbiome Consortium (TIGMIC)"/>
            <person name="Jia N."/>
            <person name="Wang J."/>
            <person name="Shi W."/>
            <person name="Du L."/>
            <person name="Sun Y."/>
            <person name="Zhan W."/>
            <person name="Jiang J.F."/>
            <person name="Wang Q."/>
            <person name="Zhang B."/>
            <person name="Ji P."/>
            <person name="Bell-Sakyi L."/>
            <person name="Cui X.M."/>
            <person name="Yuan T.T."/>
            <person name="Jiang B.G."/>
            <person name="Yang W.F."/>
            <person name="Lam T.T."/>
            <person name="Chang Q.C."/>
            <person name="Ding S.J."/>
            <person name="Wang X.J."/>
            <person name="Zhu J.G."/>
            <person name="Ruan X.D."/>
            <person name="Zhao L."/>
            <person name="Wei J.T."/>
            <person name="Ye R.Z."/>
            <person name="Que T.C."/>
            <person name="Du C.H."/>
            <person name="Zhou Y.H."/>
            <person name="Cheng J.X."/>
            <person name="Dai P.F."/>
            <person name="Guo W.B."/>
            <person name="Han X.H."/>
            <person name="Huang E.J."/>
            <person name="Li L.F."/>
            <person name="Wei W."/>
            <person name="Gao Y.C."/>
            <person name="Liu J.Z."/>
            <person name="Shao H.Z."/>
            <person name="Wang X."/>
            <person name="Wang C.C."/>
            <person name="Yang T.C."/>
            <person name="Huo Q.B."/>
            <person name="Li W."/>
            <person name="Chen H.Y."/>
            <person name="Chen S.E."/>
            <person name="Zhou L.G."/>
            <person name="Ni X.B."/>
            <person name="Tian J.H."/>
            <person name="Sheng Y."/>
            <person name="Liu T."/>
            <person name="Pan Y.S."/>
            <person name="Xia L.Y."/>
            <person name="Li J."/>
            <person name="Zhao F."/>
            <person name="Cao W.C."/>
        </authorList>
    </citation>
    <scope>NUCLEOTIDE SEQUENCE</scope>
    <source>
        <strain evidence="3">Rmic-2018</strain>
    </source>
</reference>
<protein>
    <submittedName>
        <fullName evidence="3">Uncharacterized protein</fullName>
    </submittedName>
</protein>
<feature type="compositionally biased region" description="Basic and acidic residues" evidence="2">
    <location>
        <begin position="27"/>
        <end position="39"/>
    </location>
</feature>
<dbReference type="Proteomes" id="UP000821866">
    <property type="component" value="Chromosome 3"/>
</dbReference>
<feature type="compositionally biased region" description="Basic residues" evidence="2">
    <location>
        <begin position="44"/>
        <end position="61"/>
    </location>
</feature>
<feature type="region of interest" description="Disordered" evidence="2">
    <location>
        <begin position="1"/>
        <end position="99"/>
    </location>
</feature>
<organism evidence="3 4">
    <name type="scientific">Rhipicephalus microplus</name>
    <name type="common">Cattle tick</name>
    <name type="synonym">Boophilus microplus</name>
    <dbReference type="NCBI Taxonomy" id="6941"/>
    <lineage>
        <taxon>Eukaryota</taxon>
        <taxon>Metazoa</taxon>
        <taxon>Ecdysozoa</taxon>
        <taxon>Arthropoda</taxon>
        <taxon>Chelicerata</taxon>
        <taxon>Arachnida</taxon>
        <taxon>Acari</taxon>
        <taxon>Parasitiformes</taxon>
        <taxon>Ixodida</taxon>
        <taxon>Ixodoidea</taxon>
        <taxon>Ixodidae</taxon>
        <taxon>Rhipicephalinae</taxon>
        <taxon>Rhipicephalus</taxon>
        <taxon>Boophilus</taxon>
    </lineage>
</organism>
<dbReference type="AlphaFoldDB" id="A0A9J6E789"/>
<sequence length="253" mass="27862">MEEKGNATKDRGGRRRDRSSSFPLLAEGEREGTQHEPRSTSRSRSTRQHRSTSRAKSKKRATTSPQGQSHEGPDGGRGSQQMVSWVGEVSGESLRSGTLPEVVAEGSTLGQELNHIKKMLEQLTRENAKQRDEIKQLKEENAKLRQNQLRESSSSIASCSRILTPALAQESGVHAAKRRAEEISPVENEDLSKPLEKKVENMLGELTKAPMRGEFPDGSGWDAVLLSSDSQLQARLIRQAEDAARARGIMAVV</sequence>
<accession>A0A9J6E789</accession>
<gene>
    <name evidence="3" type="ORF">HPB51_005976</name>
</gene>
<proteinExistence type="predicted"/>